<name>A0A0K0EJA1_STRER</name>
<dbReference type="InterPro" id="IPR016695">
    <property type="entry name" value="Pur_nucleotidase"/>
</dbReference>
<feature type="binding site" evidence="6">
    <location>
        <position position="44"/>
    </location>
    <ligand>
        <name>Mg(2+)</name>
        <dbReference type="ChEBI" id="CHEBI:18420"/>
    </ligand>
</feature>
<dbReference type="InterPro" id="IPR008380">
    <property type="entry name" value="HAD-SF_hydro_IG_5-nucl"/>
</dbReference>
<keyword evidence="4 6" id="KW-0460">Magnesium</keyword>
<dbReference type="PANTHER" id="PTHR12103">
    <property type="entry name" value="5'-NUCLEOTIDASE DOMAIN-CONTAINING"/>
    <property type="match status" value="1"/>
</dbReference>
<dbReference type="InterPro" id="IPR036412">
    <property type="entry name" value="HAD-like_sf"/>
</dbReference>
<keyword evidence="7" id="KW-1185">Reference proteome</keyword>
<evidence type="ECO:0000256" key="4">
    <source>
        <dbReference type="ARBA" id="ARBA00022842"/>
    </source>
</evidence>
<sequence>MEINNNLKQNDSWNVPSIKKRNPNMRVFTNRNLRLEKIKWIGFDMDYTLAMYKSPQFEILQFKQIVKRLVDVGYPKQFLAFEYDPIFPTRGLWFDYLYGNLLKVDEFGHILKGMHGLHWLTTTEIEEQYPNKFINLTEQRVYVLNTLFNLPETHLIAQVIDYFESHSDFEQNSEKTGIQLGDITITYKSIFKDIRKAVDYIHIYGTMKQDVIDNVNYYVDNDPRIAKMLLNLRENGKKIFLLTNSDYYYTNAIMKYILGEKWNTFFDITNVDARKPFWFAEGSLFREVDTVTGTIKIGARKGPLTSDVVYSGGNCETFSKLVKCKGRDVMYVGDHVYGDVLKSKKSRGWRTFLVVPEIVNELNVWTKGRNYFDTLERLEERLSEAYKSFDVTTKTKPDTKELIESLARTTIDMETEYGVFGSLFRSGTSQTFFACQLERFADIYASSCINLIYYPSFYFFRSPMKLMSHEMTVHHGSILHPSGRQGFYHTDTLGEKVRGWNREKRTSECDTFCEDEEDDDVSPKSNSLFSLEKRKDSDTTLFEANTEIELTVKNFPYTDVMSHPNVQIDDL</sequence>
<feature type="binding site" evidence="6">
    <location>
        <position position="334"/>
    </location>
    <ligand>
        <name>Mg(2+)</name>
        <dbReference type="ChEBI" id="CHEBI:18420"/>
    </ligand>
</feature>
<protein>
    <submittedName>
        <fullName evidence="8">Cytosolic purine 5'-nucleotidase</fullName>
    </submittedName>
</protein>
<dbReference type="Pfam" id="PF05761">
    <property type="entry name" value="5_nucleotid"/>
    <property type="match status" value="1"/>
</dbReference>
<dbReference type="AlphaFoldDB" id="A0A0K0EJA1"/>
<feature type="active site" description="Nucleophile" evidence="5">
    <location>
        <position position="44"/>
    </location>
</feature>
<evidence type="ECO:0000256" key="3">
    <source>
        <dbReference type="ARBA" id="ARBA00022801"/>
    </source>
</evidence>
<accession>A0A0K0EJA1</accession>
<comment type="cofactor">
    <cofactor evidence="6">
        <name>Mg(2+)</name>
        <dbReference type="ChEBI" id="CHEBI:18420"/>
    </cofactor>
    <text evidence="6">Binds 1 Mg(2+) ion per subunit.</text>
</comment>
<dbReference type="WBParaSite" id="TCONS_00005369.p1">
    <property type="protein sequence ID" value="TCONS_00005369.p1"/>
    <property type="gene ID" value="XLOC_003673"/>
</dbReference>
<dbReference type="STRING" id="6248.A0A0K0EJA1"/>
<proteinExistence type="inferred from homology"/>
<evidence type="ECO:0000256" key="1">
    <source>
        <dbReference type="ARBA" id="ARBA00009589"/>
    </source>
</evidence>
<organism evidence="8">
    <name type="scientific">Strongyloides stercoralis</name>
    <name type="common">Threadworm</name>
    <dbReference type="NCBI Taxonomy" id="6248"/>
    <lineage>
        <taxon>Eukaryota</taxon>
        <taxon>Metazoa</taxon>
        <taxon>Ecdysozoa</taxon>
        <taxon>Nematoda</taxon>
        <taxon>Chromadorea</taxon>
        <taxon>Rhabditida</taxon>
        <taxon>Tylenchina</taxon>
        <taxon>Panagrolaimomorpha</taxon>
        <taxon>Strongyloidoidea</taxon>
        <taxon>Strongyloididae</taxon>
        <taxon>Strongyloides</taxon>
    </lineage>
</organism>
<dbReference type="Proteomes" id="UP000035681">
    <property type="component" value="Unplaced"/>
</dbReference>
<evidence type="ECO:0000256" key="2">
    <source>
        <dbReference type="ARBA" id="ARBA00022723"/>
    </source>
</evidence>
<feature type="binding site" evidence="6">
    <location>
        <position position="46"/>
    </location>
    <ligand>
        <name>GMP</name>
        <dbReference type="ChEBI" id="CHEBI:58115"/>
    </ligand>
</feature>
<dbReference type="PIRSF" id="PIRSF017434">
    <property type="entry name" value="Purine_5'-nucleotidase"/>
    <property type="match status" value="1"/>
</dbReference>
<dbReference type="NCBIfam" id="TIGR02244">
    <property type="entry name" value="HAD-IG-Ncltidse"/>
    <property type="match status" value="1"/>
</dbReference>
<feature type="active site" description="Proton donor" evidence="5">
    <location>
        <position position="46"/>
    </location>
</feature>
<comment type="similarity">
    <text evidence="1">Belongs to the 5'(3')-deoxyribonucleotidase family.</text>
</comment>
<keyword evidence="3" id="KW-0378">Hydrolase</keyword>
<keyword evidence="2 6" id="KW-0479">Metal-binding</keyword>
<dbReference type="GO" id="GO:0008253">
    <property type="term" value="F:5'-nucleotidase activity"/>
    <property type="evidence" value="ECO:0007669"/>
    <property type="project" value="TreeGrafter"/>
</dbReference>
<dbReference type="InterPro" id="IPR023214">
    <property type="entry name" value="HAD_sf"/>
</dbReference>
<dbReference type="SUPFAM" id="SSF56784">
    <property type="entry name" value="HAD-like"/>
    <property type="match status" value="1"/>
</dbReference>
<dbReference type="WBParaSite" id="SSTP_0000955000.1">
    <property type="protein sequence ID" value="SSTP_0000955000.1"/>
    <property type="gene ID" value="SSTP_0000955000"/>
</dbReference>
<evidence type="ECO:0000256" key="6">
    <source>
        <dbReference type="PIRSR" id="PIRSR017434-2"/>
    </source>
</evidence>
<evidence type="ECO:0000313" key="8">
    <source>
        <dbReference type="WBParaSite" id="SSTP_0000955000.1"/>
    </source>
</evidence>
<dbReference type="Gene3D" id="3.40.50.1000">
    <property type="entry name" value="HAD superfamily/HAD-like"/>
    <property type="match status" value="2"/>
</dbReference>
<dbReference type="GO" id="GO:0046872">
    <property type="term" value="F:metal ion binding"/>
    <property type="evidence" value="ECO:0007669"/>
    <property type="project" value="UniProtKB-KW"/>
</dbReference>
<evidence type="ECO:0000313" key="7">
    <source>
        <dbReference type="Proteomes" id="UP000035681"/>
    </source>
</evidence>
<evidence type="ECO:0000256" key="5">
    <source>
        <dbReference type="PIRSR" id="PIRSR017434-1"/>
    </source>
</evidence>
<dbReference type="PANTHER" id="PTHR12103:SF15">
    <property type="entry name" value="CYTOSOLIC PURINE 5'-NUCLEOTIDASE"/>
    <property type="match status" value="1"/>
</dbReference>
<dbReference type="CDD" id="cd07522">
    <property type="entry name" value="HAD_cN-II"/>
    <property type="match status" value="1"/>
</dbReference>
<reference evidence="8" key="1">
    <citation type="submission" date="2015-08" db="UniProtKB">
        <authorList>
            <consortium name="WormBaseParasite"/>
        </authorList>
    </citation>
    <scope>IDENTIFICATION</scope>
</reference>